<feature type="non-terminal residue" evidence="2">
    <location>
        <position position="151"/>
    </location>
</feature>
<feature type="non-terminal residue" evidence="2">
    <location>
        <position position="1"/>
    </location>
</feature>
<feature type="transmembrane region" description="Helical" evidence="1">
    <location>
        <begin position="6"/>
        <end position="27"/>
    </location>
</feature>
<keyword evidence="3" id="KW-1185">Reference proteome</keyword>
<dbReference type="RefSeq" id="WP_242553785.1">
    <property type="nucleotide sequence ID" value="NZ_JAFLRJ010001164.1"/>
</dbReference>
<accession>A0A939FGQ9</accession>
<organism evidence="2 3">
    <name type="scientific">Streptomyces beijiangensis</name>
    <dbReference type="NCBI Taxonomy" id="163361"/>
    <lineage>
        <taxon>Bacteria</taxon>
        <taxon>Bacillati</taxon>
        <taxon>Actinomycetota</taxon>
        <taxon>Actinomycetes</taxon>
        <taxon>Kitasatosporales</taxon>
        <taxon>Streptomycetaceae</taxon>
        <taxon>Streptomyces</taxon>
    </lineage>
</organism>
<feature type="transmembrane region" description="Helical" evidence="1">
    <location>
        <begin position="47"/>
        <end position="69"/>
    </location>
</feature>
<dbReference type="AlphaFoldDB" id="A0A939FGQ9"/>
<protein>
    <submittedName>
        <fullName evidence="2">Uncharacterized protein</fullName>
    </submittedName>
</protein>
<feature type="transmembrane region" description="Helical" evidence="1">
    <location>
        <begin position="109"/>
        <end position="130"/>
    </location>
</feature>
<evidence type="ECO:0000313" key="3">
    <source>
        <dbReference type="Proteomes" id="UP000664167"/>
    </source>
</evidence>
<gene>
    <name evidence="2" type="ORF">J0695_41000</name>
</gene>
<dbReference type="Proteomes" id="UP000664167">
    <property type="component" value="Unassembled WGS sequence"/>
</dbReference>
<keyword evidence="1" id="KW-1133">Transmembrane helix</keyword>
<dbReference type="Pfam" id="PF19877">
    <property type="entry name" value="DUF6350"/>
    <property type="match status" value="1"/>
</dbReference>
<reference evidence="2" key="1">
    <citation type="submission" date="2021-03" db="EMBL/GenBank/DDBJ databases">
        <title>Streptomyces poriferae sp. nov., a novel marine sponge-derived Actinobacteria species with anti-MRSA activity.</title>
        <authorList>
            <person name="Sandoval-Powers M."/>
            <person name="Kralova S."/>
            <person name="Nguyen G.-S."/>
            <person name="Fawwal D."/>
            <person name="Degnes K."/>
            <person name="Klinkenberg G."/>
            <person name="Sletta H."/>
            <person name="Wentzel A."/>
            <person name="Liles M.R."/>
        </authorList>
    </citation>
    <scope>NUCLEOTIDE SEQUENCE</scope>
    <source>
        <strain evidence="2">DSM 41794</strain>
    </source>
</reference>
<sequence>DAARAAAVGVAVLVGGGALLVGGALVWHAGAAQSAFPQLTGVWSGRFAVLLLALALVPNAAVWAAAYALGPGFSLGAGAAASPFAVTTNPALPHFPLLAAVPAEGRGTWLGWAVALVPLVAGAAVGWFSVRTEHDRGLRDTAAVAALAAVG</sequence>
<keyword evidence="1" id="KW-0812">Transmembrane</keyword>
<evidence type="ECO:0000313" key="2">
    <source>
        <dbReference type="EMBL" id="MBO0518054.1"/>
    </source>
</evidence>
<name>A0A939FGQ9_9ACTN</name>
<evidence type="ECO:0000256" key="1">
    <source>
        <dbReference type="SAM" id="Phobius"/>
    </source>
</evidence>
<dbReference type="EMBL" id="JAFLRJ010001164">
    <property type="protein sequence ID" value="MBO0518054.1"/>
    <property type="molecule type" value="Genomic_DNA"/>
</dbReference>
<keyword evidence="1" id="KW-0472">Membrane</keyword>
<comment type="caution">
    <text evidence="2">The sequence shown here is derived from an EMBL/GenBank/DDBJ whole genome shotgun (WGS) entry which is preliminary data.</text>
</comment>
<dbReference type="InterPro" id="IPR045931">
    <property type="entry name" value="DUF6350"/>
</dbReference>
<proteinExistence type="predicted"/>